<sequence>MTQRCGSPRECPPACPGRATGAADRGVVPEDATCTTDEPACQPHLTTSSSSRLVPQFQSAARPECARASRDSPRPGLDRRSLASTDSRAAQCRAAPEEQVARRMPAGTGAPARCPTMDRGQHSQHSLQWHLLPTMSPSLLQPASQRLFLFLQRRPRSGAHACKRRHQQTALAAWTSVRSTVWRL</sequence>
<organism evidence="2 3">
    <name type="scientific">Lophium mytilinum</name>
    <dbReference type="NCBI Taxonomy" id="390894"/>
    <lineage>
        <taxon>Eukaryota</taxon>
        <taxon>Fungi</taxon>
        <taxon>Dikarya</taxon>
        <taxon>Ascomycota</taxon>
        <taxon>Pezizomycotina</taxon>
        <taxon>Dothideomycetes</taxon>
        <taxon>Pleosporomycetidae</taxon>
        <taxon>Mytilinidiales</taxon>
        <taxon>Mytilinidiaceae</taxon>
        <taxon>Lophium</taxon>
    </lineage>
</organism>
<feature type="region of interest" description="Disordered" evidence="1">
    <location>
        <begin position="1"/>
        <end position="109"/>
    </location>
</feature>
<accession>A0A6A6RDT9</accession>
<evidence type="ECO:0000313" key="3">
    <source>
        <dbReference type="Proteomes" id="UP000799750"/>
    </source>
</evidence>
<evidence type="ECO:0000313" key="2">
    <source>
        <dbReference type="EMBL" id="KAF2502731.1"/>
    </source>
</evidence>
<protein>
    <submittedName>
        <fullName evidence="2">Uncharacterized protein</fullName>
    </submittedName>
</protein>
<dbReference type="Proteomes" id="UP000799750">
    <property type="component" value="Unassembled WGS sequence"/>
</dbReference>
<evidence type="ECO:0000256" key="1">
    <source>
        <dbReference type="SAM" id="MobiDB-lite"/>
    </source>
</evidence>
<gene>
    <name evidence="2" type="ORF">BU16DRAFT_17887</name>
</gene>
<name>A0A6A6RDT9_9PEZI</name>
<proteinExistence type="predicted"/>
<dbReference type="AlphaFoldDB" id="A0A6A6RDT9"/>
<keyword evidence="3" id="KW-1185">Reference proteome</keyword>
<feature type="compositionally biased region" description="Basic and acidic residues" evidence="1">
    <location>
        <begin position="64"/>
        <end position="81"/>
    </location>
</feature>
<dbReference type="EMBL" id="MU004181">
    <property type="protein sequence ID" value="KAF2502731.1"/>
    <property type="molecule type" value="Genomic_DNA"/>
</dbReference>
<feature type="compositionally biased region" description="Polar residues" evidence="1">
    <location>
        <begin position="44"/>
        <end position="59"/>
    </location>
</feature>
<reference evidence="2" key="1">
    <citation type="journal article" date="2020" name="Stud. Mycol.">
        <title>101 Dothideomycetes genomes: a test case for predicting lifestyles and emergence of pathogens.</title>
        <authorList>
            <person name="Haridas S."/>
            <person name="Albert R."/>
            <person name="Binder M."/>
            <person name="Bloem J."/>
            <person name="Labutti K."/>
            <person name="Salamov A."/>
            <person name="Andreopoulos B."/>
            <person name="Baker S."/>
            <person name="Barry K."/>
            <person name="Bills G."/>
            <person name="Bluhm B."/>
            <person name="Cannon C."/>
            <person name="Castanera R."/>
            <person name="Culley D."/>
            <person name="Daum C."/>
            <person name="Ezra D."/>
            <person name="Gonzalez J."/>
            <person name="Henrissat B."/>
            <person name="Kuo A."/>
            <person name="Liang C."/>
            <person name="Lipzen A."/>
            <person name="Lutzoni F."/>
            <person name="Magnuson J."/>
            <person name="Mondo S."/>
            <person name="Nolan M."/>
            <person name="Ohm R."/>
            <person name="Pangilinan J."/>
            <person name="Park H.-J."/>
            <person name="Ramirez L."/>
            <person name="Alfaro M."/>
            <person name="Sun H."/>
            <person name="Tritt A."/>
            <person name="Yoshinaga Y."/>
            <person name="Zwiers L.-H."/>
            <person name="Turgeon B."/>
            <person name="Goodwin S."/>
            <person name="Spatafora J."/>
            <person name="Crous P."/>
            <person name="Grigoriev I."/>
        </authorList>
    </citation>
    <scope>NUCLEOTIDE SEQUENCE</scope>
    <source>
        <strain evidence="2">CBS 269.34</strain>
    </source>
</reference>